<dbReference type="EMBL" id="HBUF01543279">
    <property type="protein sequence ID" value="CAG6755898.1"/>
    <property type="molecule type" value="Transcribed_RNA"/>
</dbReference>
<organism evidence="2">
    <name type="scientific">Cacopsylla melanoneura</name>
    <dbReference type="NCBI Taxonomy" id="428564"/>
    <lineage>
        <taxon>Eukaryota</taxon>
        <taxon>Metazoa</taxon>
        <taxon>Ecdysozoa</taxon>
        <taxon>Arthropoda</taxon>
        <taxon>Hexapoda</taxon>
        <taxon>Insecta</taxon>
        <taxon>Pterygota</taxon>
        <taxon>Neoptera</taxon>
        <taxon>Paraneoptera</taxon>
        <taxon>Hemiptera</taxon>
        <taxon>Sternorrhyncha</taxon>
        <taxon>Psylloidea</taxon>
        <taxon>Psyllidae</taxon>
        <taxon>Psyllinae</taxon>
        <taxon>Cacopsylla</taxon>
    </lineage>
</organism>
<name>A0A8D8ZXN4_9HEMI</name>
<accession>A0A8D8ZXN4</accession>
<reference evidence="2" key="1">
    <citation type="submission" date="2021-05" db="EMBL/GenBank/DDBJ databases">
        <authorList>
            <person name="Alioto T."/>
            <person name="Alioto T."/>
            <person name="Gomez Garrido J."/>
        </authorList>
    </citation>
    <scope>NUCLEOTIDE SEQUENCE</scope>
</reference>
<protein>
    <recommendedName>
        <fullName evidence="3">Transmembrane protein</fullName>
    </recommendedName>
</protein>
<keyword evidence="1" id="KW-1133">Transmembrane helix</keyword>
<evidence type="ECO:0008006" key="3">
    <source>
        <dbReference type="Google" id="ProtNLM"/>
    </source>
</evidence>
<feature type="transmembrane region" description="Helical" evidence="1">
    <location>
        <begin position="163"/>
        <end position="185"/>
    </location>
</feature>
<proteinExistence type="predicted"/>
<keyword evidence="1" id="KW-0812">Transmembrane</keyword>
<dbReference type="EMBL" id="HBUF01166940">
    <property type="protein sequence ID" value="CAG6651300.1"/>
    <property type="molecule type" value="Transcribed_RNA"/>
</dbReference>
<dbReference type="AlphaFoldDB" id="A0A8D8ZXN4"/>
<dbReference type="EMBL" id="HBUF01543280">
    <property type="protein sequence ID" value="CAG6755902.1"/>
    <property type="molecule type" value="Transcribed_RNA"/>
</dbReference>
<evidence type="ECO:0000256" key="1">
    <source>
        <dbReference type="SAM" id="Phobius"/>
    </source>
</evidence>
<dbReference type="EMBL" id="HBUF01166939">
    <property type="protein sequence ID" value="CAG6651298.1"/>
    <property type="molecule type" value="Transcribed_RNA"/>
</dbReference>
<feature type="transmembrane region" description="Helical" evidence="1">
    <location>
        <begin position="134"/>
        <end position="157"/>
    </location>
</feature>
<keyword evidence="1" id="KW-0472">Membrane</keyword>
<evidence type="ECO:0000313" key="2">
    <source>
        <dbReference type="EMBL" id="CAG6755898.1"/>
    </source>
</evidence>
<sequence>MFSALDFSRTLSAISLSEYSFIFCSRCLRLARDRLEASLFRLRSSRYLPDSYSSTSSSSVRRRFLVVENVLLDVEEQEMFRFLAGRVSSFFFTVDVTRLGVSHSLSSCLTVTGDNVSYTKSSNIFFCLIRLGRMVAICFGLFTSPFPLLNVFCVFAVLPMLLFALSGFFVSGGVLVGAGVGVGLFNRRASVVS</sequence>